<name>A0ABD4EMB3_9GAMM</name>
<gene>
    <name evidence="1" type="ORF">A2I96_04510</name>
</gene>
<evidence type="ECO:0000313" key="2">
    <source>
        <dbReference type="Proteomes" id="UP000075763"/>
    </source>
</evidence>
<accession>A0ABD4EMB3</accession>
<sequence>MNSGRFIVTQFIRDVKSVIKDVNVELLDVTAYIQKSLSKLVYSMIDKYEFQPLQITNSDFEYFASYFDIILYFYSLDRRTSTSFSFCQLIITLHDFSSRKSLIYSHYFRDKLSHYLQLKILQMDREYQEGMKIEVYNLALTLEYIAENIQERLPDNSFRRLIGLKDYNYFDFICLMHIAGKNKSLSHYIPSMTIQAEDYMTKIMQDLGFKSAELIHMLLDYLSCPFITCERKVIYLKSVICNSELKDKLSRVKVKLPKEIVSLEKELKIIIDYSTSRYWFSNWDKVDIWNLLMKKQLNPTY</sequence>
<evidence type="ECO:0000313" key="1">
    <source>
        <dbReference type="EMBL" id="KYL31056.1"/>
    </source>
</evidence>
<protein>
    <submittedName>
        <fullName evidence="1">Uncharacterized protein</fullName>
    </submittedName>
</protein>
<dbReference type="Proteomes" id="UP000075763">
    <property type="component" value="Unassembled WGS sequence"/>
</dbReference>
<comment type="caution">
    <text evidence="1">The sequence shown here is derived from an EMBL/GenBank/DDBJ whole genome shotgun (WGS) entry which is preliminary data.</text>
</comment>
<reference evidence="1 2" key="1">
    <citation type="submission" date="2016-03" db="EMBL/GenBank/DDBJ databases">
        <authorList>
            <person name="Zhang H."/>
            <person name="Liu R."/>
            <person name="Wang M."/>
            <person name="Wang H."/>
            <person name="Wang L."/>
            <person name="Song L."/>
        </authorList>
    </citation>
    <scope>NUCLEOTIDE SEQUENCE [LARGE SCALE GENOMIC DNA]</scope>
    <source>
        <strain evidence="1 2">DSM 16099</strain>
    </source>
</reference>
<proteinExistence type="predicted"/>
<organism evidence="1 2">
    <name type="scientific">Pseudoalteromonas tetraodonis</name>
    <dbReference type="NCBI Taxonomy" id="43659"/>
    <lineage>
        <taxon>Bacteria</taxon>
        <taxon>Pseudomonadati</taxon>
        <taxon>Pseudomonadota</taxon>
        <taxon>Gammaproteobacteria</taxon>
        <taxon>Alteromonadales</taxon>
        <taxon>Pseudoalteromonadaceae</taxon>
        <taxon>Pseudoalteromonas</taxon>
    </lineage>
</organism>
<dbReference type="EMBL" id="LVCN01000071">
    <property type="protein sequence ID" value="KYL31056.1"/>
    <property type="molecule type" value="Genomic_DNA"/>
</dbReference>
<dbReference type="AlphaFoldDB" id="A0ABD4EMB3"/>